<evidence type="ECO:0000256" key="2">
    <source>
        <dbReference type="ARBA" id="ARBA00022597"/>
    </source>
</evidence>
<evidence type="ECO:0000256" key="5">
    <source>
        <dbReference type="ARBA" id="ARBA00022692"/>
    </source>
</evidence>
<evidence type="ECO:0000313" key="12">
    <source>
        <dbReference type="Proteomes" id="UP000626697"/>
    </source>
</evidence>
<gene>
    <name evidence="11" type="ORF">HNP81_004716</name>
</gene>
<evidence type="ECO:0000313" key="11">
    <source>
        <dbReference type="EMBL" id="MBA9029343.1"/>
    </source>
</evidence>
<feature type="domain" description="PTS EIIB type-1" evidence="10">
    <location>
        <begin position="47"/>
        <end position="90"/>
    </location>
</feature>
<keyword evidence="2" id="KW-0762">Sugar transport</keyword>
<dbReference type="PANTHER" id="PTHR30009:SF20">
    <property type="entry name" value="PTS SYSTEM GLUCOSE-SPECIFIC EIICB COMPONENT-RELATED"/>
    <property type="match status" value="1"/>
</dbReference>
<name>A0ABR6CWD2_9BACI</name>
<evidence type="ECO:0000256" key="7">
    <source>
        <dbReference type="ARBA" id="ARBA00022989"/>
    </source>
</evidence>
<evidence type="ECO:0000256" key="1">
    <source>
        <dbReference type="ARBA" id="ARBA00022448"/>
    </source>
</evidence>
<dbReference type="EMBL" id="JACJHX010000033">
    <property type="protein sequence ID" value="MBA9029343.1"/>
    <property type="molecule type" value="Genomic_DNA"/>
</dbReference>
<feature type="transmembrane region" description="Helical" evidence="9">
    <location>
        <begin position="6"/>
        <end position="24"/>
    </location>
</feature>
<organism evidence="11 12">
    <name type="scientific">Peribacillus huizhouensis</name>
    <dbReference type="NCBI Taxonomy" id="1501239"/>
    <lineage>
        <taxon>Bacteria</taxon>
        <taxon>Bacillati</taxon>
        <taxon>Bacillota</taxon>
        <taxon>Bacilli</taxon>
        <taxon>Bacillales</taxon>
        <taxon>Bacillaceae</taxon>
        <taxon>Peribacillus</taxon>
    </lineage>
</organism>
<keyword evidence="12" id="KW-1185">Reference proteome</keyword>
<dbReference type="Pfam" id="PF00367">
    <property type="entry name" value="PTS_EIIB"/>
    <property type="match status" value="1"/>
</dbReference>
<evidence type="ECO:0000256" key="3">
    <source>
        <dbReference type="ARBA" id="ARBA00022679"/>
    </source>
</evidence>
<keyword evidence="4" id="KW-0598">Phosphotransferase system</keyword>
<dbReference type="SUPFAM" id="SSF55604">
    <property type="entry name" value="Glucose permease domain IIB"/>
    <property type="match status" value="1"/>
</dbReference>
<dbReference type="InterPro" id="IPR050429">
    <property type="entry name" value="PTS_Glucose_EIICBA"/>
</dbReference>
<dbReference type="Proteomes" id="UP000626697">
    <property type="component" value="Unassembled WGS sequence"/>
</dbReference>
<feature type="active site" description="Phosphocysteine intermediate; for EIIB activity" evidence="8">
    <location>
        <position position="69"/>
    </location>
</feature>
<dbReference type="InterPro" id="IPR036878">
    <property type="entry name" value="Glu_permease_IIB"/>
</dbReference>
<dbReference type="RefSeq" id="WP_182504105.1">
    <property type="nucleotide sequence ID" value="NZ_JACJHX010000033.1"/>
</dbReference>
<keyword evidence="3" id="KW-0808">Transferase</keyword>
<evidence type="ECO:0000256" key="6">
    <source>
        <dbReference type="ARBA" id="ARBA00022777"/>
    </source>
</evidence>
<keyword evidence="5 9" id="KW-0812">Transmembrane</keyword>
<dbReference type="PROSITE" id="PS51098">
    <property type="entry name" value="PTS_EIIB_TYPE_1"/>
    <property type="match status" value="1"/>
</dbReference>
<keyword evidence="9" id="KW-0472">Membrane</keyword>
<reference evidence="11 12" key="1">
    <citation type="submission" date="2020-08" db="EMBL/GenBank/DDBJ databases">
        <title>Genomic Encyclopedia of Type Strains, Phase IV (KMG-IV): sequencing the most valuable type-strain genomes for metagenomic binning, comparative biology and taxonomic classification.</title>
        <authorList>
            <person name="Goeker M."/>
        </authorList>
    </citation>
    <scope>NUCLEOTIDE SEQUENCE [LARGE SCALE GENOMIC DNA]</scope>
    <source>
        <strain evidence="11 12">DSM 105481</strain>
    </source>
</reference>
<keyword evidence="1" id="KW-0813">Transport</keyword>
<evidence type="ECO:0000259" key="10">
    <source>
        <dbReference type="PROSITE" id="PS51098"/>
    </source>
</evidence>
<protein>
    <submittedName>
        <fullName evidence="11">Glucose-like phosphotransferase system IIB component</fullName>
    </submittedName>
</protein>
<evidence type="ECO:0000256" key="4">
    <source>
        <dbReference type="ARBA" id="ARBA00022683"/>
    </source>
</evidence>
<dbReference type="Gene3D" id="3.30.1360.60">
    <property type="entry name" value="Glucose permease domain IIB"/>
    <property type="match status" value="1"/>
</dbReference>
<sequence length="90" mass="10036">MVVGLVIAAVYYFVFRFAITKWNLATRGREKEEENKTENAELIATAGSLSEKVLITFGGKDNITELNACMSRLRITVKDKKIVDKVGSSH</sequence>
<dbReference type="InterPro" id="IPR001996">
    <property type="entry name" value="PTS_IIB_1"/>
</dbReference>
<evidence type="ECO:0000256" key="9">
    <source>
        <dbReference type="SAM" id="Phobius"/>
    </source>
</evidence>
<proteinExistence type="predicted"/>
<keyword evidence="6" id="KW-0418">Kinase</keyword>
<dbReference type="NCBIfam" id="TIGR00826">
    <property type="entry name" value="EIIB_glc"/>
    <property type="match status" value="1"/>
</dbReference>
<comment type="caution">
    <text evidence="11">The sequence shown here is derived from an EMBL/GenBank/DDBJ whole genome shotgun (WGS) entry which is preliminary data.</text>
</comment>
<dbReference type="InterPro" id="IPR018113">
    <property type="entry name" value="PTrfase_EIIB_Cys"/>
</dbReference>
<keyword evidence="7 9" id="KW-1133">Transmembrane helix</keyword>
<evidence type="ECO:0000256" key="8">
    <source>
        <dbReference type="PROSITE-ProRule" id="PRU00421"/>
    </source>
</evidence>
<accession>A0ABR6CWD2</accession>
<dbReference type="PANTHER" id="PTHR30009">
    <property type="entry name" value="CYTOCHROME C-TYPE SYNTHESIS PROTEIN AND PTS TRANSMEMBRANE COMPONENT"/>
    <property type="match status" value="1"/>
</dbReference>